<evidence type="ECO:0000256" key="1">
    <source>
        <dbReference type="ARBA" id="ARBA00004167"/>
    </source>
</evidence>
<dbReference type="Gene3D" id="3.90.1310.10">
    <property type="entry name" value="Penicillin-binding protein 2a (Domain 2)"/>
    <property type="match status" value="1"/>
</dbReference>
<evidence type="ECO:0000256" key="10">
    <source>
        <dbReference type="ARBA" id="ARBA00022989"/>
    </source>
</evidence>
<dbReference type="GO" id="GO:0071972">
    <property type="term" value="F:peptidoglycan L,D-transpeptidase activity"/>
    <property type="evidence" value="ECO:0007669"/>
    <property type="project" value="TreeGrafter"/>
</dbReference>
<evidence type="ECO:0000256" key="8">
    <source>
        <dbReference type="ARBA" id="ARBA00022960"/>
    </source>
</evidence>
<name>A0A0G1PL83_9BACT</name>
<sequence length="627" mass="67853">MLSYTTTEVDTVSRDPENHFSNMSQGVFVGASISHRRWNVAGIIGLCFFLLLIGKTAYLQIIEGESYRSLAEGNRVRTHVLVPPRGVIYDHKGVLLVENVPDFEVIMTLADIPADLTLREEVLMKATSLIGVHRADIDLLLTTYARTPFDPVSVRSHIPYETAMRLAIDLASLSGFELHISSMRSYPSSFSSLSHVLGYMGKISEDEFVSLTHQGYQIIDEVGKTGVEQSAESLLRGVPGEYSVEVDARGHELLILSKQDPVAGASLTISIDSALQAFIEQTLQQTLSEIGASRASAIVMDSTSGAVRALVSLPAYNSNLFASGITTEQYEVLAQDLDQPLFPRAVSGEFPSGSTFKPFVAYAALAEGLVNEHTSFLSTGGLSISEWFFPDWKAGGHGVTDVRKAIAESVNTYFYIIGGGYDTFTGLGVEKITDYAARFGFGFPTGIDLSGEADGFLPSKAWKEEEKGERWYVGDTYHLAIGQGDLLVTPLQMASAVCTIANGGNRVIPHLVESAVFGGGGEETFFFSSEPIEDLDMTALRVVKEGMRQAVTSGSARLLSSLVYPVAGKTGTAQTPGDRPTHAWFIGFGPYSDAEIAVVVMIEEGGEGSLVATPIARDIFSWWFAHR</sequence>
<dbReference type="SUPFAM" id="SSF56519">
    <property type="entry name" value="Penicillin binding protein dimerisation domain"/>
    <property type="match status" value="1"/>
</dbReference>
<dbReference type="GO" id="GO:0006508">
    <property type="term" value="P:proteolysis"/>
    <property type="evidence" value="ECO:0007669"/>
    <property type="project" value="UniProtKB-KW"/>
</dbReference>
<keyword evidence="11 13" id="KW-0472">Membrane</keyword>
<dbReference type="InterPro" id="IPR012338">
    <property type="entry name" value="Beta-lactam/transpept-like"/>
</dbReference>
<dbReference type="GO" id="GO:0008360">
    <property type="term" value="P:regulation of cell shape"/>
    <property type="evidence" value="ECO:0007669"/>
    <property type="project" value="UniProtKB-KW"/>
</dbReference>
<dbReference type="GO" id="GO:0009252">
    <property type="term" value="P:peptidoglycan biosynthetic process"/>
    <property type="evidence" value="ECO:0007669"/>
    <property type="project" value="UniProtKB-KW"/>
</dbReference>
<dbReference type="Proteomes" id="UP000034705">
    <property type="component" value="Unassembled WGS sequence"/>
</dbReference>
<evidence type="ECO:0000259" key="14">
    <source>
        <dbReference type="Pfam" id="PF00905"/>
    </source>
</evidence>
<dbReference type="GO" id="GO:0071555">
    <property type="term" value="P:cell wall organization"/>
    <property type="evidence" value="ECO:0007669"/>
    <property type="project" value="UniProtKB-KW"/>
</dbReference>
<dbReference type="InterPro" id="IPR017790">
    <property type="entry name" value="Penicillin-binding_protein_2"/>
</dbReference>
<dbReference type="EMBL" id="LCMG01000008">
    <property type="protein sequence ID" value="KKU33569.1"/>
    <property type="molecule type" value="Genomic_DNA"/>
</dbReference>
<keyword evidence="10 13" id="KW-1133">Transmembrane helix</keyword>
<dbReference type="GO" id="GO:0005886">
    <property type="term" value="C:plasma membrane"/>
    <property type="evidence" value="ECO:0007669"/>
    <property type="project" value="UniProtKB-SubCell"/>
</dbReference>
<comment type="subcellular location">
    <subcellularLocation>
        <location evidence="2">Cell membrane</location>
    </subcellularLocation>
    <subcellularLocation>
        <location evidence="1">Membrane</location>
        <topology evidence="1">Single-pass membrane protein</topology>
    </subcellularLocation>
</comment>
<evidence type="ECO:0000256" key="13">
    <source>
        <dbReference type="SAM" id="Phobius"/>
    </source>
</evidence>
<dbReference type="InterPro" id="IPR001460">
    <property type="entry name" value="PCN-bd_Tpept"/>
</dbReference>
<dbReference type="PANTHER" id="PTHR30627">
    <property type="entry name" value="PEPTIDOGLYCAN D,D-TRANSPEPTIDASE"/>
    <property type="match status" value="1"/>
</dbReference>
<keyword evidence="12" id="KW-0961">Cell wall biogenesis/degradation</keyword>
<keyword evidence="7" id="KW-0378">Hydrolase</keyword>
<accession>A0A0G1PL83</accession>
<dbReference type="SUPFAM" id="SSF56601">
    <property type="entry name" value="beta-lactamase/transpeptidase-like"/>
    <property type="match status" value="1"/>
</dbReference>
<protein>
    <submittedName>
        <fullName evidence="16">Penicillin-binding protein 2</fullName>
    </submittedName>
</protein>
<evidence type="ECO:0000256" key="3">
    <source>
        <dbReference type="ARBA" id="ARBA00022475"/>
    </source>
</evidence>
<dbReference type="GO" id="GO:0009002">
    <property type="term" value="F:serine-type D-Ala-D-Ala carboxypeptidase activity"/>
    <property type="evidence" value="ECO:0007669"/>
    <property type="project" value="InterPro"/>
</dbReference>
<feature type="domain" description="Penicillin-binding protein dimerisation" evidence="15">
    <location>
        <begin position="82"/>
        <end position="252"/>
    </location>
</feature>
<feature type="transmembrane region" description="Helical" evidence="13">
    <location>
        <begin position="38"/>
        <end position="59"/>
    </location>
</feature>
<dbReference type="PANTHER" id="PTHR30627:SF2">
    <property type="entry name" value="PEPTIDOGLYCAN D,D-TRANSPEPTIDASE MRDA"/>
    <property type="match status" value="1"/>
</dbReference>
<dbReference type="GO" id="GO:0008658">
    <property type="term" value="F:penicillin binding"/>
    <property type="evidence" value="ECO:0007669"/>
    <property type="project" value="InterPro"/>
</dbReference>
<evidence type="ECO:0000256" key="12">
    <source>
        <dbReference type="ARBA" id="ARBA00023316"/>
    </source>
</evidence>
<dbReference type="InterPro" id="IPR005311">
    <property type="entry name" value="PBP_dimer"/>
</dbReference>
<dbReference type="Gene3D" id="3.40.710.10">
    <property type="entry name" value="DD-peptidase/beta-lactamase superfamily"/>
    <property type="match status" value="1"/>
</dbReference>
<evidence type="ECO:0000256" key="9">
    <source>
        <dbReference type="ARBA" id="ARBA00022984"/>
    </source>
</evidence>
<comment type="caution">
    <text evidence="16">The sequence shown here is derived from an EMBL/GenBank/DDBJ whole genome shotgun (WGS) entry which is preliminary data.</text>
</comment>
<evidence type="ECO:0000256" key="11">
    <source>
        <dbReference type="ARBA" id="ARBA00023136"/>
    </source>
</evidence>
<proteinExistence type="predicted"/>
<evidence type="ECO:0000259" key="15">
    <source>
        <dbReference type="Pfam" id="PF03717"/>
    </source>
</evidence>
<keyword evidence="3" id="KW-1003">Cell membrane</keyword>
<dbReference type="Pfam" id="PF00905">
    <property type="entry name" value="Transpeptidase"/>
    <property type="match status" value="1"/>
</dbReference>
<evidence type="ECO:0000256" key="7">
    <source>
        <dbReference type="ARBA" id="ARBA00022801"/>
    </source>
</evidence>
<keyword evidence="9" id="KW-0573">Peptidoglycan synthesis</keyword>
<keyword evidence="6 13" id="KW-0812">Transmembrane</keyword>
<keyword evidence="4" id="KW-0997">Cell inner membrane</keyword>
<keyword evidence="8" id="KW-0133">Cell shape</keyword>
<dbReference type="InterPro" id="IPR050515">
    <property type="entry name" value="Beta-lactam/transpept"/>
</dbReference>
<reference evidence="16 17" key="1">
    <citation type="journal article" date="2015" name="Nature">
        <title>rRNA introns, odd ribosomes, and small enigmatic genomes across a large radiation of phyla.</title>
        <authorList>
            <person name="Brown C.T."/>
            <person name="Hug L.A."/>
            <person name="Thomas B.C."/>
            <person name="Sharon I."/>
            <person name="Castelle C.J."/>
            <person name="Singh A."/>
            <person name="Wilkins M.J."/>
            <person name="Williams K.H."/>
            <person name="Banfield J.F."/>
        </authorList>
    </citation>
    <scope>NUCLEOTIDE SEQUENCE [LARGE SCALE GENOMIC DNA]</scope>
</reference>
<dbReference type="AlphaFoldDB" id="A0A0G1PL83"/>
<evidence type="ECO:0000313" key="17">
    <source>
        <dbReference type="Proteomes" id="UP000034705"/>
    </source>
</evidence>
<evidence type="ECO:0000313" key="16">
    <source>
        <dbReference type="EMBL" id="KKU33569.1"/>
    </source>
</evidence>
<evidence type="ECO:0000256" key="2">
    <source>
        <dbReference type="ARBA" id="ARBA00004236"/>
    </source>
</evidence>
<dbReference type="Gene3D" id="3.30.1390.30">
    <property type="entry name" value="Penicillin-binding protein 2a, domain 3"/>
    <property type="match status" value="1"/>
</dbReference>
<keyword evidence="5" id="KW-0645">Protease</keyword>
<organism evidence="16 17">
    <name type="scientific">Candidatus Uhrbacteria bacterium GW2011_GWF2_46_218</name>
    <dbReference type="NCBI Taxonomy" id="1619001"/>
    <lineage>
        <taxon>Bacteria</taxon>
        <taxon>Candidatus Uhriibacteriota</taxon>
    </lineage>
</organism>
<evidence type="ECO:0000256" key="4">
    <source>
        <dbReference type="ARBA" id="ARBA00022519"/>
    </source>
</evidence>
<feature type="domain" description="Penicillin-binding protein transpeptidase" evidence="14">
    <location>
        <begin position="296"/>
        <end position="620"/>
    </location>
</feature>
<dbReference type="Pfam" id="PF03717">
    <property type="entry name" value="PBP_dimer"/>
    <property type="match status" value="1"/>
</dbReference>
<evidence type="ECO:0000256" key="5">
    <source>
        <dbReference type="ARBA" id="ARBA00022670"/>
    </source>
</evidence>
<dbReference type="NCBIfam" id="TIGR03423">
    <property type="entry name" value="pbp2_mrdA"/>
    <property type="match status" value="1"/>
</dbReference>
<gene>
    <name evidence="16" type="ORF">UX45_C0008G0018</name>
</gene>
<dbReference type="InterPro" id="IPR036138">
    <property type="entry name" value="PBP_dimer_sf"/>
</dbReference>
<evidence type="ECO:0000256" key="6">
    <source>
        <dbReference type="ARBA" id="ARBA00022692"/>
    </source>
</evidence>